<name>A0A6G1E4H9_9ORYZ</name>
<feature type="chain" id="PRO_5026214999" evidence="2">
    <location>
        <begin position="18"/>
        <end position="137"/>
    </location>
</feature>
<comment type="caution">
    <text evidence="3">The sequence shown here is derived from an EMBL/GenBank/DDBJ whole genome shotgun (WGS) entry which is preliminary data.</text>
</comment>
<keyword evidence="4" id="KW-1185">Reference proteome</keyword>
<reference evidence="3 4" key="1">
    <citation type="submission" date="2019-11" db="EMBL/GenBank/DDBJ databases">
        <title>Whole genome sequence of Oryza granulata.</title>
        <authorList>
            <person name="Li W."/>
        </authorList>
    </citation>
    <scope>NUCLEOTIDE SEQUENCE [LARGE SCALE GENOMIC DNA]</scope>
    <source>
        <strain evidence="4">cv. Menghai</strain>
        <tissue evidence="3">Leaf</tissue>
    </source>
</reference>
<dbReference type="Proteomes" id="UP000479710">
    <property type="component" value="Unassembled WGS sequence"/>
</dbReference>
<organism evidence="3 4">
    <name type="scientific">Oryza meyeriana var. granulata</name>
    <dbReference type="NCBI Taxonomy" id="110450"/>
    <lineage>
        <taxon>Eukaryota</taxon>
        <taxon>Viridiplantae</taxon>
        <taxon>Streptophyta</taxon>
        <taxon>Embryophyta</taxon>
        <taxon>Tracheophyta</taxon>
        <taxon>Spermatophyta</taxon>
        <taxon>Magnoliopsida</taxon>
        <taxon>Liliopsida</taxon>
        <taxon>Poales</taxon>
        <taxon>Poaceae</taxon>
        <taxon>BOP clade</taxon>
        <taxon>Oryzoideae</taxon>
        <taxon>Oryzeae</taxon>
        <taxon>Oryzinae</taxon>
        <taxon>Oryza</taxon>
        <taxon>Oryza meyeriana</taxon>
    </lineage>
</organism>
<evidence type="ECO:0000313" key="3">
    <source>
        <dbReference type="EMBL" id="KAF0918843.1"/>
    </source>
</evidence>
<keyword evidence="2" id="KW-0732">Signal</keyword>
<evidence type="ECO:0000256" key="1">
    <source>
        <dbReference type="SAM" id="MobiDB-lite"/>
    </source>
</evidence>
<feature type="region of interest" description="Disordered" evidence="1">
    <location>
        <begin position="83"/>
        <end position="137"/>
    </location>
</feature>
<evidence type="ECO:0000313" key="4">
    <source>
        <dbReference type="Proteomes" id="UP000479710"/>
    </source>
</evidence>
<feature type="signal peptide" evidence="2">
    <location>
        <begin position="1"/>
        <end position="17"/>
    </location>
</feature>
<evidence type="ECO:0000256" key="2">
    <source>
        <dbReference type="SAM" id="SignalP"/>
    </source>
</evidence>
<dbReference type="AlphaFoldDB" id="A0A6G1E4H9"/>
<dbReference type="EMBL" id="SPHZ02000005">
    <property type="protein sequence ID" value="KAF0918843.1"/>
    <property type="molecule type" value="Genomic_DNA"/>
</dbReference>
<sequence length="137" mass="14271">MSFLVLHPVLAHQLAVAQPSTSLHVPHPAYIASARTLHPLAGLPCPHGPVATACSTTHPLARIAQSPARLGCTLLSLIGGARTHLSEPSSSSNRRPRSPDAHYSAKSAALFPLPQSNWGGDRSSPPPPPHPLPSPPP</sequence>
<protein>
    <submittedName>
        <fullName evidence="3">Uncharacterized protein</fullName>
    </submittedName>
</protein>
<gene>
    <name evidence="3" type="ORF">E2562_026214</name>
</gene>
<feature type="compositionally biased region" description="Pro residues" evidence="1">
    <location>
        <begin position="124"/>
        <end position="137"/>
    </location>
</feature>
<proteinExistence type="predicted"/>
<accession>A0A6G1E4H9</accession>